<dbReference type="AlphaFoldDB" id="A0A117I9I2"/>
<dbReference type="RefSeq" id="WP_062656069.1">
    <property type="nucleotide sequence ID" value="NZ_BCSY01000035.1"/>
</dbReference>
<keyword evidence="2" id="KW-1185">Reference proteome</keyword>
<proteinExistence type="predicted"/>
<protein>
    <submittedName>
        <fullName evidence="1">Uncharacterized protein</fullName>
    </submittedName>
</protein>
<dbReference type="EMBL" id="BCSY01000035">
    <property type="protein sequence ID" value="GAS94879.1"/>
    <property type="molecule type" value="Genomic_DNA"/>
</dbReference>
<evidence type="ECO:0000313" key="1">
    <source>
        <dbReference type="EMBL" id="GAS94879.1"/>
    </source>
</evidence>
<evidence type="ECO:0000313" key="2">
    <source>
        <dbReference type="Proteomes" id="UP000069443"/>
    </source>
</evidence>
<reference evidence="2" key="2">
    <citation type="submission" date="2016-02" db="EMBL/GenBank/DDBJ databases">
        <title>Draft genome sequence of five rapidly growing Mycobacterium species.</title>
        <authorList>
            <person name="Katahira K."/>
            <person name="Gotou Y."/>
            <person name="Iida K."/>
            <person name="Ogura Y."/>
            <person name="Hayashi T."/>
        </authorList>
    </citation>
    <scope>NUCLEOTIDE SEQUENCE [LARGE SCALE GENOMIC DNA]</scope>
    <source>
        <strain evidence="2">JCM15298</strain>
    </source>
</reference>
<accession>A0A117I9I2</accession>
<comment type="caution">
    <text evidence="1">The sequence shown here is derived from an EMBL/GenBank/DDBJ whole genome shotgun (WGS) entry which is preliminary data.</text>
</comment>
<organism evidence="1 2">
    <name type="scientific">Mycolicibacterium canariasense</name>
    <name type="common">Mycobacterium canariasense</name>
    <dbReference type="NCBI Taxonomy" id="228230"/>
    <lineage>
        <taxon>Bacteria</taxon>
        <taxon>Bacillati</taxon>
        <taxon>Actinomycetota</taxon>
        <taxon>Actinomycetes</taxon>
        <taxon>Mycobacteriales</taxon>
        <taxon>Mycobacteriaceae</taxon>
        <taxon>Mycolicibacterium</taxon>
    </lineage>
</organism>
<reference evidence="2" key="1">
    <citation type="journal article" date="2016" name="Genome Announc.">
        <title>Draft Genome Sequences of Five Rapidly Growing Mycobacterium Species, M. thermoresistibile, M. fortuitum subsp. acetamidolyticum, M. canariasense, M. brisbanense, and M. novocastrense.</title>
        <authorList>
            <person name="Katahira K."/>
            <person name="Ogura Y."/>
            <person name="Gotoh Y."/>
            <person name="Hayashi T."/>
        </authorList>
    </citation>
    <scope>NUCLEOTIDE SEQUENCE [LARGE SCALE GENOMIC DNA]</scope>
    <source>
        <strain evidence="2">JCM15298</strain>
    </source>
</reference>
<name>A0A117I9I2_MYCCR</name>
<dbReference type="Proteomes" id="UP000069443">
    <property type="component" value="Unassembled WGS sequence"/>
</dbReference>
<dbReference type="STRING" id="228230.RMCC_1845"/>
<sequence>MTDRIGFTGTRNGMSAAQHAWLPSVFSPGTLLHHGGCVGADAQMHAFAFERTPDTDAVTVHPPINPRLRMPYDPRALWLPAKDYLDRDRDIVDASTLLLATPDGPRRSGSGTWYTIDYAVSIKRPVLVCYPDGKVDPL</sequence>
<gene>
    <name evidence="1" type="ORF">RMCC_1845</name>
</gene>
<dbReference type="OrthoDB" id="3620498at2"/>